<gene>
    <name evidence="2" type="ORF">NHX12_015133</name>
</gene>
<dbReference type="Proteomes" id="UP001148018">
    <property type="component" value="Unassembled WGS sequence"/>
</dbReference>
<accession>A0A9Q0I4I9</accession>
<organism evidence="2 3">
    <name type="scientific">Muraenolepis orangiensis</name>
    <name type="common">Patagonian moray cod</name>
    <dbReference type="NCBI Taxonomy" id="630683"/>
    <lineage>
        <taxon>Eukaryota</taxon>
        <taxon>Metazoa</taxon>
        <taxon>Chordata</taxon>
        <taxon>Craniata</taxon>
        <taxon>Vertebrata</taxon>
        <taxon>Euteleostomi</taxon>
        <taxon>Actinopterygii</taxon>
        <taxon>Neopterygii</taxon>
        <taxon>Teleostei</taxon>
        <taxon>Neoteleostei</taxon>
        <taxon>Acanthomorphata</taxon>
        <taxon>Zeiogadaria</taxon>
        <taxon>Gadariae</taxon>
        <taxon>Gadiformes</taxon>
        <taxon>Muraenolepidoidei</taxon>
        <taxon>Muraenolepididae</taxon>
        <taxon>Muraenolepis</taxon>
    </lineage>
</organism>
<evidence type="ECO:0000313" key="2">
    <source>
        <dbReference type="EMBL" id="KAJ3584638.1"/>
    </source>
</evidence>
<feature type="region of interest" description="Disordered" evidence="1">
    <location>
        <begin position="21"/>
        <end position="69"/>
    </location>
</feature>
<dbReference type="EMBL" id="JANIIK010000119">
    <property type="protein sequence ID" value="KAJ3584638.1"/>
    <property type="molecule type" value="Genomic_DNA"/>
</dbReference>
<evidence type="ECO:0000256" key="1">
    <source>
        <dbReference type="SAM" id="MobiDB-lite"/>
    </source>
</evidence>
<evidence type="ECO:0000313" key="3">
    <source>
        <dbReference type="Proteomes" id="UP001148018"/>
    </source>
</evidence>
<name>A0A9Q0I4I9_9TELE</name>
<feature type="compositionally biased region" description="Basic and acidic residues" evidence="1">
    <location>
        <begin position="26"/>
        <end position="37"/>
    </location>
</feature>
<keyword evidence="3" id="KW-1185">Reference proteome</keyword>
<sequence length="146" mass="16208">MDAMEPCSDPAPALGVVIKLESSSCVEREPPDTRGGDDGYEDEDDGETSTASTMSDTSPPLSSSPLLTSYPTSLSYYVWDRKDRRSRSLRNFTGLSLFPRRYTEASSYANFVIAFRELGSMLLCVYMTMYEVTQPLRGNLADVVDM</sequence>
<reference evidence="2" key="1">
    <citation type="submission" date="2022-07" db="EMBL/GenBank/DDBJ databases">
        <title>Chromosome-level genome of Muraenolepis orangiensis.</title>
        <authorList>
            <person name="Kim J."/>
        </authorList>
    </citation>
    <scope>NUCLEOTIDE SEQUENCE</scope>
    <source>
        <strain evidence="2">KU_S4_2022</strain>
        <tissue evidence="2">Muscle</tissue>
    </source>
</reference>
<feature type="compositionally biased region" description="Low complexity" evidence="1">
    <location>
        <begin position="52"/>
        <end position="69"/>
    </location>
</feature>
<protein>
    <submittedName>
        <fullName evidence="2">Uncharacterized protein</fullName>
    </submittedName>
</protein>
<dbReference type="AlphaFoldDB" id="A0A9Q0I4I9"/>
<proteinExistence type="predicted"/>
<feature type="compositionally biased region" description="Acidic residues" evidence="1">
    <location>
        <begin position="38"/>
        <end position="47"/>
    </location>
</feature>
<comment type="caution">
    <text evidence="2">The sequence shown here is derived from an EMBL/GenBank/DDBJ whole genome shotgun (WGS) entry which is preliminary data.</text>
</comment>